<keyword evidence="2" id="KW-0813">Transport</keyword>
<dbReference type="EMBL" id="JAUOZS010000001">
    <property type="protein sequence ID" value="MDT8903463.1"/>
    <property type="molecule type" value="Genomic_DNA"/>
</dbReference>
<dbReference type="Proteomes" id="UP001254848">
    <property type="component" value="Unassembled WGS sequence"/>
</dbReference>
<feature type="transmembrane region" description="Helical" evidence="6">
    <location>
        <begin position="243"/>
        <end position="266"/>
    </location>
</feature>
<evidence type="ECO:0000256" key="4">
    <source>
        <dbReference type="ARBA" id="ARBA00022989"/>
    </source>
</evidence>
<feature type="transmembrane region" description="Helical" evidence="6">
    <location>
        <begin position="25"/>
        <end position="46"/>
    </location>
</feature>
<feature type="transmembrane region" description="Helical" evidence="6">
    <location>
        <begin position="353"/>
        <end position="375"/>
    </location>
</feature>
<evidence type="ECO:0000313" key="7">
    <source>
        <dbReference type="EMBL" id="MDT8903463.1"/>
    </source>
</evidence>
<keyword evidence="4 6" id="KW-1133">Transmembrane helix</keyword>
<comment type="subcellular location">
    <subcellularLocation>
        <location evidence="1">Membrane</location>
        <topology evidence="1">Multi-pass membrane protein</topology>
    </subcellularLocation>
</comment>
<feature type="transmembrane region" description="Helical" evidence="6">
    <location>
        <begin position="286"/>
        <end position="308"/>
    </location>
</feature>
<evidence type="ECO:0000313" key="8">
    <source>
        <dbReference type="Proteomes" id="UP001254848"/>
    </source>
</evidence>
<evidence type="ECO:0000256" key="3">
    <source>
        <dbReference type="ARBA" id="ARBA00022692"/>
    </source>
</evidence>
<organism evidence="7 8">
    <name type="scientific">Anaeroselena agilis</name>
    <dbReference type="NCBI Taxonomy" id="3063788"/>
    <lineage>
        <taxon>Bacteria</taxon>
        <taxon>Bacillati</taxon>
        <taxon>Bacillota</taxon>
        <taxon>Negativicutes</taxon>
        <taxon>Acetonemataceae</taxon>
        <taxon>Anaeroselena</taxon>
    </lineage>
</organism>
<protein>
    <submittedName>
        <fullName evidence="7">Divalent metal cation transporter</fullName>
    </submittedName>
</protein>
<gene>
    <name evidence="7" type="ORF">Q4T40_19730</name>
</gene>
<evidence type="ECO:0000256" key="2">
    <source>
        <dbReference type="ARBA" id="ARBA00022448"/>
    </source>
</evidence>
<dbReference type="RefSeq" id="WP_413781919.1">
    <property type="nucleotide sequence ID" value="NZ_JAUOZS010000001.1"/>
</dbReference>
<feature type="transmembrane region" description="Helical" evidence="6">
    <location>
        <begin position="126"/>
        <end position="146"/>
    </location>
</feature>
<proteinExistence type="predicted"/>
<feature type="transmembrane region" description="Helical" evidence="6">
    <location>
        <begin position="199"/>
        <end position="222"/>
    </location>
</feature>
<keyword evidence="8" id="KW-1185">Reference proteome</keyword>
<feature type="transmembrane region" description="Helical" evidence="6">
    <location>
        <begin position="158"/>
        <end position="179"/>
    </location>
</feature>
<dbReference type="PANTHER" id="PTHR11706:SF33">
    <property type="entry name" value="NATURAL RESISTANCE-ASSOCIATED MACROPHAGE PROTEIN 2"/>
    <property type="match status" value="1"/>
</dbReference>
<sequence>MSASPELQNQSGKSYLEMWKTSGPAWMAAGLNIGGGTVTNSVLLAAATGFKFGWVFIFATFAIFMCTMACVQLTVVTGKNPITVMREHISPAVGWLVGSAIVIVNLVFATLQVVLGGLVLHTLFPMLSQTVWGITSVVIAAFIALVPGKAAMDVVQNMLKWMVYALTASFLVTLVFVDVDWSGFFSGLFLIELPTSKNAVLLFTAVLGSALAINVPTIQAFATRTSGWGPSRLANFRFETVMTNIFLFLVQLGVLIVVASTLFKAGITPKTAVQAATALEPLAGKFSTVLFCLGLFGAVLSTMVAESAVHAYTVSDIIGRKPEPGTKFFKILQTSLFVLMLTVPLFGWNPFSWVAWGAAFNSTFMPLGIAAWWYLMNKQEVVGKYRAGTWYNIGLGITFLIALAAAVRFWYVTLS</sequence>
<dbReference type="InterPro" id="IPR001046">
    <property type="entry name" value="NRAMP_fam"/>
</dbReference>
<evidence type="ECO:0000256" key="6">
    <source>
        <dbReference type="SAM" id="Phobius"/>
    </source>
</evidence>
<name>A0ABU3P355_9FIRM</name>
<feature type="transmembrane region" description="Helical" evidence="6">
    <location>
        <begin position="92"/>
        <end position="120"/>
    </location>
</feature>
<dbReference type="PANTHER" id="PTHR11706">
    <property type="entry name" value="SOLUTE CARRIER PROTEIN FAMILY 11 MEMBER"/>
    <property type="match status" value="1"/>
</dbReference>
<feature type="transmembrane region" description="Helical" evidence="6">
    <location>
        <begin position="52"/>
        <end position="71"/>
    </location>
</feature>
<feature type="transmembrane region" description="Helical" evidence="6">
    <location>
        <begin position="387"/>
        <end position="411"/>
    </location>
</feature>
<evidence type="ECO:0000256" key="1">
    <source>
        <dbReference type="ARBA" id="ARBA00004141"/>
    </source>
</evidence>
<comment type="caution">
    <text evidence="7">The sequence shown here is derived from an EMBL/GenBank/DDBJ whole genome shotgun (WGS) entry which is preliminary data.</text>
</comment>
<keyword evidence="5 6" id="KW-0472">Membrane</keyword>
<dbReference type="Pfam" id="PF01566">
    <property type="entry name" value="Nramp"/>
    <property type="match status" value="1"/>
</dbReference>
<accession>A0ABU3P355</accession>
<evidence type="ECO:0000256" key="5">
    <source>
        <dbReference type="ARBA" id="ARBA00023136"/>
    </source>
</evidence>
<keyword evidence="3 6" id="KW-0812">Transmembrane</keyword>
<feature type="transmembrane region" description="Helical" evidence="6">
    <location>
        <begin position="328"/>
        <end position="347"/>
    </location>
</feature>
<reference evidence="7 8" key="1">
    <citation type="submission" date="2023-07" db="EMBL/GenBank/DDBJ databases">
        <title>The novel representative of Negativicutes class, Anaeroselena agilis gen. nov. sp. nov.</title>
        <authorList>
            <person name="Prokofeva M.I."/>
            <person name="Elcheninov A.G."/>
            <person name="Klyukina A."/>
            <person name="Kublanov I.V."/>
            <person name="Frolov E.N."/>
            <person name="Podosokorskaya O.A."/>
        </authorList>
    </citation>
    <scope>NUCLEOTIDE SEQUENCE [LARGE SCALE GENOMIC DNA]</scope>
    <source>
        <strain evidence="7 8">4137-cl</strain>
    </source>
</reference>